<comment type="caution">
    <text evidence="1">The sequence shown here is derived from an EMBL/GenBank/DDBJ whole genome shotgun (WGS) entry which is preliminary data.</text>
</comment>
<organism evidence="1 2">
    <name type="scientific">Marine Group I thaumarchaeote</name>
    <dbReference type="NCBI Taxonomy" id="2511932"/>
    <lineage>
        <taxon>Archaea</taxon>
        <taxon>Nitrososphaerota</taxon>
        <taxon>Marine Group I</taxon>
    </lineage>
</organism>
<evidence type="ECO:0000313" key="2">
    <source>
        <dbReference type="Proteomes" id="UP000529843"/>
    </source>
</evidence>
<reference evidence="1 2" key="1">
    <citation type="journal article" date="2019" name="Environ. Microbiol.">
        <title>Genomics insights into ecotype formation of ammonia-oxidizing archaea in the deep ocean.</title>
        <authorList>
            <person name="Wang Y."/>
            <person name="Huang J.M."/>
            <person name="Cui G.J."/>
            <person name="Nunoura T."/>
            <person name="Takaki Y."/>
            <person name="Li W.L."/>
            <person name="Li J."/>
            <person name="Gao Z.M."/>
            <person name="Takai K."/>
            <person name="Zhang A.Q."/>
            <person name="Stepanauskas R."/>
        </authorList>
    </citation>
    <scope>NUCLEOTIDE SEQUENCE [LARGE SCALE GENOMIC DNA]</scope>
    <source>
        <strain evidence="1 2">N8</strain>
    </source>
</reference>
<sequence length="92" mass="11199">MSRYEESKIPELDHHVDNIENRMGWIEEKVRELKRNDDEIKEIKVIEMAFNDKCERGVAEVNRFLEKKFDIFWKQPTESGYVFFMAKWGLKE</sequence>
<name>A0A7K4NMB3_9ARCH</name>
<proteinExistence type="predicted"/>
<gene>
    <name evidence="1" type="ORF">HX804_03580</name>
</gene>
<dbReference type="Proteomes" id="UP000529843">
    <property type="component" value="Unassembled WGS sequence"/>
</dbReference>
<evidence type="ECO:0000313" key="1">
    <source>
        <dbReference type="EMBL" id="NWK02369.1"/>
    </source>
</evidence>
<accession>A0A7K4NMB3</accession>
<dbReference type="EMBL" id="JACAST010000027">
    <property type="protein sequence ID" value="NWK02369.1"/>
    <property type="molecule type" value="Genomic_DNA"/>
</dbReference>
<protein>
    <submittedName>
        <fullName evidence="1">Uncharacterized protein</fullName>
    </submittedName>
</protein>
<dbReference type="AlphaFoldDB" id="A0A7K4NMB3"/>